<protein>
    <submittedName>
        <fullName evidence="7">Type IV-A pilus assembly ATPase PilB</fullName>
    </submittedName>
</protein>
<evidence type="ECO:0000259" key="6">
    <source>
        <dbReference type="PROSITE" id="PS00662"/>
    </source>
</evidence>
<name>A0A6N7F2E5_9GAMM</name>
<dbReference type="GO" id="GO:0005886">
    <property type="term" value="C:plasma membrane"/>
    <property type="evidence" value="ECO:0007669"/>
    <property type="project" value="TreeGrafter"/>
</dbReference>
<dbReference type="InterPro" id="IPR001482">
    <property type="entry name" value="T2SS/T4SS_dom"/>
</dbReference>
<dbReference type="GO" id="GO:0009297">
    <property type="term" value="P:pilus assembly"/>
    <property type="evidence" value="ECO:0007669"/>
    <property type="project" value="InterPro"/>
</dbReference>
<dbReference type="Pfam" id="PF00437">
    <property type="entry name" value="T2SSE"/>
    <property type="match status" value="1"/>
</dbReference>
<dbReference type="SUPFAM" id="SSF52540">
    <property type="entry name" value="P-loop containing nucleoside triphosphate hydrolases"/>
    <property type="match status" value="1"/>
</dbReference>
<dbReference type="GO" id="GO:0005737">
    <property type="term" value="C:cytoplasm"/>
    <property type="evidence" value="ECO:0007669"/>
    <property type="project" value="UniProtKB-SubCell"/>
</dbReference>
<evidence type="ECO:0000256" key="1">
    <source>
        <dbReference type="ARBA" id="ARBA00004496"/>
    </source>
</evidence>
<dbReference type="PROSITE" id="PS00662">
    <property type="entry name" value="T2SP_E"/>
    <property type="match status" value="1"/>
</dbReference>
<dbReference type="PANTHER" id="PTHR30258:SF1">
    <property type="entry name" value="PROTEIN TRANSPORT PROTEIN HOFB HOMOLOG"/>
    <property type="match status" value="1"/>
</dbReference>
<dbReference type="Gene3D" id="3.30.300.160">
    <property type="entry name" value="Type II secretion system, protein E, N-terminal domain"/>
    <property type="match status" value="1"/>
</dbReference>
<feature type="domain" description="Bacterial type II secretion system protein E" evidence="6">
    <location>
        <begin position="387"/>
        <end position="401"/>
    </location>
</feature>
<dbReference type="Proteomes" id="UP000471298">
    <property type="component" value="Unassembled WGS sequence"/>
</dbReference>
<evidence type="ECO:0000256" key="3">
    <source>
        <dbReference type="ARBA" id="ARBA00022490"/>
    </source>
</evidence>
<dbReference type="RefSeq" id="WP_152810958.1">
    <property type="nucleotide sequence ID" value="NZ_WHNW01000015.1"/>
</dbReference>
<dbReference type="Gene3D" id="3.30.450.90">
    <property type="match status" value="1"/>
</dbReference>
<dbReference type="InterPro" id="IPR027417">
    <property type="entry name" value="P-loop_NTPase"/>
</dbReference>
<gene>
    <name evidence="7" type="primary">pilB</name>
    <name evidence="7" type="ORF">GCU85_09545</name>
</gene>
<dbReference type="GO" id="GO:0005524">
    <property type="term" value="F:ATP binding"/>
    <property type="evidence" value="ECO:0007669"/>
    <property type="project" value="UniProtKB-KW"/>
</dbReference>
<keyword evidence="8" id="KW-1185">Reference proteome</keyword>
<organism evidence="7 8">
    <name type="scientific">Ostreibacterium oceani</name>
    <dbReference type="NCBI Taxonomy" id="2654998"/>
    <lineage>
        <taxon>Bacteria</taxon>
        <taxon>Pseudomonadati</taxon>
        <taxon>Pseudomonadota</taxon>
        <taxon>Gammaproteobacteria</taxon>
        <taxon>Cardiobacteriales</taxon>
        <taxon>Ostreibacteriaceae</taxon>
        <taxon>Ostreibacterium</taxon>
    </lineage>
</organism>
<dbReference type="PANTHER" id="PTHR30258">
    <property type="entry name" value="TYPE II SECRETION SYSTEM PROTEIN GSPE-RELATED"/>
    <property type="match status" value="1"/>
</dbReference>
<dbReference type="NCBIfam" id="TIGR02538">
    <property type="entry name" value="type_IV_pilB"/>
    <property type="match status" value="1"/>
</dbReference>
<evidence type="ECO:0000313" key="8">
    <source>
        <dbReference type="Proteomes" id="UP000471298"/>
    </source>
</evidence>
<evidence type="ECO:0000313" key="7">
    <source>
        <dbReference type="EMBL" id="MPV86968.1"/>
    </source>
</evidence>
<proteinExistence type="inferred from homology"/>
<dbReference type="InterPro" id="IPR013374">
    <property type="entry name" value="ATPase_typ4_pilus-assembl_PilB"/>
</dbReference>
<keyword evidence="4" id="KW-0547">Nucleotide-binding</keyword>
<dbReference type="FunFam" id="3.40.50.300:FF:000398">
    <property type="entry name" value="Type IV pilus assembly ATPase PilB"/>
    <property type="match status" value="1"/>
</dbReference>
<evidence type="ECO:0000256" key="4">
    <source>
        <dbReference type="ARBA" id="ARBA00022741"/>
    </source>
</evidence>
<evidence type="ECO:0000256" key="2">
    <source>
        <dbReference type="ARBA" id="ARBA00006611"/>
    </source>
</evidence>
<reference evidence="7 8" key="1">
    <citation type="submission" date="2019-10" db="EMBL/GenBank/DDBJ databases">
        <title>Cardiobacteriales fam. a chemoheterotrophic member of the order Cardiobacteriales, and proposal of Cardiobacteriales fam. nov.</title>
        <authorList>
            <person name="Wang C."/>
        </authorList>
    </citation>
    <scope>NUCLEOTIDE SEQUENCE [LARGE SCALE GENOMIC DNA]</scope>
    <source>
        <strain evidence="7 8">ML27</strain>
    </source>
</reference>
<accession>A0A6N7F2E5</accession>
<evidence type="ECO:0000256" key="5">
    <source>
        <dbReference type="ARBA" id="ARBA00022840"/>
    </source>
</evidence>
<dbReference type="EMBL" id="WHNW01000015">
    <property type="protein sequence ID" value="MPV86968.1"/>
    <property type="molecule type" value="Genomic_DNA"/>
</dbReference>
<keyword evidence="5" id="KW-0067">ATP-binding</keyword>
<comment type="caution">
    <text evidence="7">The sequence shown here is derived from an EMBL/GenBank/DDBJ whole genome shotgun (WGS) entry which is preliminary data.</text>
</comment>
<dbReference type="CDD" id="cd01129">
    <property type="entry name" value="PulE-GspE-like"/>
    <property type="match status" value="1"/>
</dbReference>
<dbReference type="Pfam" id="PF05157">
    <property type="entry name" value="MshEN"/>
    <property type="match status" value="1"/>
</dbReference>
<dbReference type="GO" id="GO:0016887">
    <property type="term" value="F:ATP hydrolysis activity"/>
    <property type="evidence" value="ECO:0007669"/>
    <property type="project" value="InterPro"/>
</dbReference>
<keyword evidence="3" id="KW-0963">Cytoplasm</keyword>
<comment type="similarity">
    <text evidence="2">Belongs to the GSP E family.</text>
</comment>
<dbReference type="FunFam" id="3.30.450.90:FF:000001">
    <property type="entry name" value="Type II secretion system ATPase GspE"/>
    <property type="match status" value="1"/>
</dbReference>
<dbReference type="Gene3D" id="3.40.50.300">
    <property type="entry name" value="P-loop containing nucleotide triphosphate hydrolases"/>
    <property type="match status" value="1"/>
</dbReference>
<dbReference type="InParanoid" id="A0A6N7F2E5"/>
<sequence length="570" mass="63505">MQSQYDAIISQIIKAKRATPEQIQEIQMSSLRKRTSFPRQLIAENIIGSSELLAWNHQYSNYPVVDLREILLSQELMRKADEKMVRKYAMLPVFERSGRLFVATYDPFDSIGLDAFKYSANYSAAEPLIVGVEQLEQMIEDVFAGRGDIDDLFANDAVEDEAQKQKELEELSKLLMGGGEEEEAPVVKYVSEMLLDAIRTGASDLHFEPYEHTYRVRFRKDGVLREISTPPANIRNRITARLKVMSGMDIAEKRVPQDGRIKLPVSESKVIDFRVNTLPTLWGEKIVLRILDGSAAKLNIEMLGFTDQQKALYLDAIKKPQGLVLVTGPTGSGKTVSLYTGLNILNEPTVNISTAEDPVEITLPGVNQVNIIAKQGMTFASALRAFLRQDPDIIMVGEIRDLETAEIAIKAAQTGHMVLSTLHTNDVPQTITRLGNMGVPAYNIAASVELIMAQRLVRRLCSHCKTRDRSWTEQQLVQLGFSEDEADEVKIYAPKGCDRCGGQGYAGRAGVYQVVKITPAMSEMIMNGASSIDLAEQCAKEGFWDLRQSGLDKVRKGITSIQEILRVTVD</sequence>
<dbReference type="AlphaFoldDB" id="A0A6N7F2E5"/>
<dbReference type="InterPro" id="IPR037257">
    <property type="entry name" value="T2SS_E_N_sf"/>
</dbReference>
<comment type="subcellular location">
    <subcellularLocation>
        <location evidence="1">Cytoplasm</location>
    </subcellularLocation>
</comment>
<dbReference type="SUPFAM" id="SSF160246">
    <property type="entry name" value="EspE N-terminal domain-like"/>
    <property type="match status" value="1"/>
</dbReference>
<dbReference type="InterPro" id="IPR007831">
    <property type="entry name" value="T2SS_GspE_N"/>
</dbReference>